<organism evidence="2 3">
    <name type="scientific">Leptomonas seymouri</name>
    <dbReference type="NCBI Taxonomy" id="5684"/>
    <lineage>
        <taxon>Eukaryota</taxon>
        <taxon>Discoba</taxon>
        <taxon>Euglenozoa</taxon>
        <taxon>Kinetoplastea</taxon>
        <taxon>Metakinetoplastina</taxon>
        <taxon>Trypanosomatida</taxon>
        <taxon>Trypanosomatidae</taxon>
        <taxon>Leishmaniinae</taxon>
        <taxon>Leptomonas</taxon>
    </lineage>
</organism>
<dbReference type="InterPro" id="IPR032675">
    <property type="entry name" value="LRR_dom_sf"/>
</dbReference>
<name>A0A0N0P5N0_LEPSE</name>
<dbReference type="OrthoDB" id="271218at2759"/>
<proteinExistence type="predicted"/>
<dbReference type="InterPro" id="IPR006553">
    <property type="entry name" value="Leu-rich_rpt_Cys-con_subtyp"/>
</dbReference>
<gene>
    <name evidence="2" type="ORF">ABL78_4766</name>
</gene>
<evidence type="ECO:0000313" key="2">
    <source>
        <dbReference type="EMBL" id="KPI86177.1"/>
    </source>
</evidence>
<dbReference type="VEuPathDB" id="TriTrypDB:Lsey_0144_0110"/>
<keyword evidence="1" id="KW-0175">Coiled coil</keyword>
<feature type="coiled-coil region" evidence="1">
    <location>
        <begin position="22"/>
        <end position="49"/>
    </location>
</feature>
<evidence type="ECO:0000313" key="3">
    <source>
        <dbReference type="Proteomes" id="UP000038009"/>
    </source>
</evidence>
<dbReference type="OMA" id="RLAINSC"/>
<dbReference type="PANTHER" id="PTHR13318:SF105">
    <property type="entry name" value="F-BOX_LRR-REPEAT PROTEIN 3"/>
    <property type="match status" value="1"/>
</dbReference>
<dbReference type="PANTHER" id="PTHR13318">
    <property type="entry name" value="PARTNER OF PAIRED, ISOFORM B-RELATED"/>
    <property type="match status" value="1"/>
</dbReference>
<dbReference type="Gene3D" id="3.80.10.10">
    <property type="entry name" value="Ribonuclease Inhibitor"/>
    <property type="match status" value="2"/>
</dbReference>
<dbReference type="SUPFAM" id="SSF52058">
    <property type="entry name" value="L domain-like"/>
    <property type="match status" value="1"/>
</dbReference>
<dbReference type="EMBL" id="LJSK01000144">
    <property type="protein sequence ID" value="KPI86177.1"/>
    <property type="molecule type" value="Genomic_DNA"/>
</dbReference>
<dbReference type="GO" id="GO:0031146">
    <property type="term" value="P:SCF-dependent proteasomal ubiquitin-dependent protein catabolic process"/>
    <property type="evidence" value="ECO:0007669"/>
    <property type="project" value="TreeGrafter"/>
</dbReference>
<reference evidence="2 3" key="1">
    <citation type="journal article" date="2015" name="PLoS Pathog.">
        <title>Leptomonas seymouri: Adaptations to the Dixenous Life Cycle Analyzed by Genome Sequencing, Transcriptome Profiling and Co-infection with Leishmania donovani.</title>
        <authorList>
            <person name="Kraeva N."/>
            <person name="Butenko A."/>
            <person name="Hlavacova J."/>
            <person name="Kostygov A."/>
            <person name="Myskova J."/>
            <person name="Grybchuk D."/>
            <person name="Lestinova T."/>
            <person name="Votypka J."/>
            <person name="Volf P."/>
            <person name="Opperdoes F."/>
            <person name="Flegontov P."/>
            <person name="Lukes J."/>
            <person name="Yurchenko V."/>
        </authorList>
    </citation>
    <scope>NUCLEOTIDE SEQUENCE [LARGE SCALE GENOMIC DNA]</scope>
    <source>
        <strain evidence="2 3">ATCC 30220</strain>
    </source>
</reference>
<comment type="caution">
    <text evidence="2">The sequence shown here is derived from an EMBL/GenBank/DDBJ whole genome shotgun (WGS) entry which is preliminary data.</text>
</comment>
<evidence type="ECO:0000256" key="1">
    <source>
        <dbReference type="SAM" id="Coils"/>
    </source>
</evidence>
<sequence length="628" mass="67273">MSESSSSRDGFGEQQQLIRSTFEAMQNQMHMLQMRVESLERQVSMLSAQSLAASQPFQHYPQMPYGMPGTTAAPTASPTAGLPPLLPSNIFFYPQGNVVNAAPEKRYTSRQLEEELQRMGVVTGGSAAAAAAAATNKVNEEAAAMAAAMMMHNNLMGSPTTGVPAFPGMMPQLSSPNAPNPGMPFMPGQAEMTFPSPTMPGPPVSSPTKMSNALLSKACGFTDANMANGIGADGMNANMNSLQRSCTVTLDPLQSTTETLEQTCQQSKIRVLCLKNCKGITNLSAISRLQNLWLLNLQGCSHCVDDHAVRMIAAHNTRLSRLNLYGCDRVTDARPLAQLSFMFDLNLSGTNINSASLESISHGCGQLSRLAINSCLQLTDLSSVKNLMELKLLYCRYSENIDPASIGAALEGIGQNLLTLNVDGIRFRQLQLDHLPPVMALKNFNCKDNTQLGDLEWMFGTPAAAAAFENLEMLDVEGCESLVNLGSHITSLKRLKTVRLTHTCIANEELARISACPTLSAIHIEECAGVTNVECLAKLPSLSKVVLDLQMQHEDPKTNGVAALRQKPGVEVIFAGVNHHHGPNGGINRMGITPMTSPTSRCGASIPTSNLNVPGEGYAFPKGAGLEK</sequence>
<dbReference type="GO" id="GO:0019005">
    <property type="term" value="C:SCF ubiquitin ligase complex"/>
    <property type="evidence" value="ECO:0007669"/>
    <property type="project" value="TreeGrafter"/>
</dbReference>
<keyword evidence="3" id="KW-1185">Reference proteome</keyword>
<protein>
    <submittedName>
        <fullName evidence="2">Putative leucine rich repeat protein</fullName>
    </submittedName>
</protein>
<dbReference type="Proteomes" id="UP000038009">
    <property type="component" value="Unassembled WGS sequence"/>
</dbReference>
<dbReference type="AlphaFoldDB" id="A0A0N0P5N0"/>
<dbReference type="SMART" id="SM00367">
    <property type="entry name" value="LRR_CC"/>
    <property type="match status" value="5"/>
</dbReference>
<accession>A0A0N0P5N0</accession>